<dbReference type="EMBL" id="LR828257">
    <property type="protein sequence ID" value="CAD0314339.1"/>
    <property type="molecule type" value="Genomic_DNA"/>
</dbReference>
<dbReference type="EMBL" id="LR828257">
    <property type="protein sequence ID" value="CAD0314348.1"/>
    <property type="molecule type" value="Genomic_DNA"/>
</dbReference>
<evidence type="ECO:0000313" key="4">
    <source>
        <dbReference type="EMBL" id="MDV7247236.1"/>
    </source>
</evidence>
<feature type="chain" id="PRO_5044655601" description="Energy transducer TonB" evidence="2">
    <location>
        <begin position="24"/>
        <end position="294"/>
    </location>
</feature>
<proteinExistence type="predicted"/>
<dbReference type="Gene3D" id="3.30.1150.10">
    <property type="match status" value="1"/>
</dbReference>
<feature type="signal peptide" evidence="2">
    <location>
        <begin position="1"/>
        <end position="23"/>
    </location>
</feature>
<evidence type="ECO:0000313" key="3">
    <source>
        <dbReference type="EMBL" id="CAD0314348.1"/>
    </source>
</evidence>
<evidence type="ECO:0008006" key="7">
    <source>
        <dbReference type="Google" id="ProtNLM"/>
    </source>
</evidence>
<dbReference type="Proteomes" id="UP000515406">
    <property type="component" value="Chromosome"/>
</dbReference>
<organism evidence="3 5">
    <name type="scientific">Xanthomonas hortorum pv. vitians</name>
    <dbReference type="NCBI Taxonomy" id="83224"/>
    <lineage>
        <taxon>Bacteria</taxon>
        <taxon>Pseudomonadati</taxon>
        <taxon>Pseudomonadota</taxon>
        <taxon>Gammaproteobacteria</taxon>
        <taxon>Lysobacterales</taxon>
        <taxon>Lysobacteraceae</taxon>
        <taxon>Xanthomonas</taxon>
    </lineage>
</organism>
<evidence type="ECO:0000256" key="1">
    <source>
        <dbReference type="SAM" id="MobiDB-lite"/>
    </source>
</evidence>
<dbReference type="GeneID" id="55513526"/>
<accession>A0A6V7CD55</accession>
<keyword evidence="2" id="KW-0732">Signal</keyword>
<evidence type="ECO:0000256" key="2">
    <source>
        <dbReference type="SAM" id="SignalP"/>
    </source>
</evidence>
<dbReference type="RefSeq" id="WP_074056544.1">
    <property type="nucleotide sequence ID" value="NZ_CP060399.1"/>
</dbReference>
<keyword evidence="5" id="KW-1185">Reference proteome</keyword>
<dbReference type="EMBL" id="JAWMQI010000004">
    <property type="protein sequence ID" value="MDV7247236.1"/>
    <property type="molecule type" value="Genomic_DNA"/>
</dbReference>
<dbReference type="Proteomes" id="UP001187425">
    <property type="component" value="Unassembled WGS sequence"/>
</dbReference>
<reference evidence="3 5" key="1">
    <citation type="submission" date="2020-07" db="EMBL/GenBank/DDBJ databases">
        <authorList>
            <person name="Pothier F. J."/>
        </authorList>
    </citation>
    <scope>NUCLEOTIDE SEQUENCE [LARGE SCALE GENOMIC DNA]</scope>
    <source>
        <strain evidence="3 5">CFBP 498</strain>
    </source>
</reference>
<dbReference type="AlphaFoldDB" id="A0A6V7CD55"/>
<reference evidence="4 6" key="2">
    <citation type="submission" date="2023-10" db="EMBL/GenBank/DDBJ databases">
        <title>A new tool for lettuce pathogen research.</title>
        <authorList>
            <person name="Horton K.N."/>
            <person name="Cseke L.J."/>
            <person name="Badiwe M."/>
            <person name="Tesfaye D."/>
            <person name="Klein A."/>
            <person name="Su J."/>
            <person name="Potnis N."/>
            <person name="Gassmann W."/>
        </authorList>
    </citation>
    <scope>NUCLEOTIDE SEQUENCE [LARGE SCALE GENOMIC DNA]</scope>
    <source>
        <strain evidence="4 6">JSKH1901</strain>
    </source>
</reference>
<sequence>MQWKQRLGLGILLAMGSINGVQARPSAAQVQAQMEASMNVAGELTLTPDGTVTAVKLTDEASLPPVVRDRVKQSIASWRFDPVKDDGSALPAQLPMNLLLVAKPGDNNTYAVSIRSAHFGSEEQGAASVAAKDMPPPAYPEHAFREGATGVVYLLLKIGRDGKVEDLVAEQVNLTTLAPESKRPRWRKAFADAAIAKAQRLTFVPPTQGAEADAPYWVMRVPVTFDIETWPRNLTAAKQAKTWQSYLPGPRQPAPWHEQRGASASTDSPDALPGSGLFSARGVGVRLVTPLQGS</sequence>
<protein>
    <recommendedName>
        <fullName evidence="7">Energy transducer TonB</fullName>
    </recommendedName>
</protein>
<evidence type="ECO:0000313" key="5">
    <source>
        <dbReference type="Proteomes" id="UP000515406"/>
    </source>
</evidence>
<evidence type="ECO:0000313" key="6">
    <source>
        <dbReference type="Proteomes" id="UP001187425"/>
    </source>
</evidence>
<dbReference type="SUPFAM" id="SSF74653">
    <property type="entry name" value="TolA/TonB C-terminal domain"/>
    <property type="match status" value="1"/>
</dbReference>
<feature type="region of interest" description="Disordered" evidence="1">
    <location>
        <begin position="245"/>
        <end position="278"/>
    </location>
</feature>
<name>A0A6V7CD55_9XANT</name>
<gene>
    <name evidence="3" type="ORF">CFBP498_12290</name>
    <name evidence="4" type="ORF">R4K57_02095</name>
</gene>